<dbReference type="AlphaFoldDB" id="A0A0D6MHI1"/>
<name>A0A0D6MHI1_9PROT</name>
<organism evidence="2 3">
    <name type="scientific">Tanticharoenia sakaeratensis NBRC 103193</name>
    <dbReference type="NCBI Taxonomy" id="1231623"/>
    <lineage>
        <taxon>Bacteria</taxon>
        <taxon>Pseudomonadati</taxon>
        <taxon>Pseudomonadota</taxon>
        <taxon>Alphaproteobacteria</taxon>
        <taxon>Acetobacterales</taxon>
        <taxon>Acetobacteraceae</taxon>
        <taxon>Tanticharoenia</taxon>
    </lineage>
</organism>
<dbReference type="InterPro" id="IPR009683">
    <property type="entry name" value="Extensin-like_C"/>
</dbReference>
<accession>A0A0D6MHI1</accession>
<gene>
    <name evidence="2" type="ORF">Tasa_004_021</name>
</gene>
<dbReference type="Pfam" id="PF06904">
    <property type="entry name" value="Extensin-like_C"/>
    <property type="match status" value="1"/>
</dbReference>
<evidence type="ECO:0000313" key="2">
    <source>
        <dbReference type="EMBL" id="GAN52956.1"/>
    </source>
</evidence>
<dbReference type="RefSeq" id="WP_048846455.1">
    <property type="nucleotide sequence ID" value="NZ_BALE01000004.1"/>
</dbReference>
<comment type="caution">
    <text evidence="2">The sequence shown here is derived from an EMBL/GenBank/DDBJ whole genome shotgun (WGS) entry which is preliminary data.</text>
</comment>
<feature type="domain" description="Extensin-like C-terminal" evidence="1">
    <location>
        <begin position="58"/>
        <end position="227"/>
    </location>
</feature>
<dbReference type="Proteomes" id="UP000032679">
    <property type="component" value="Unassembled WGS sequence"/>
</dbReference>
<protein>
    <submittedName>
        <fullName evidence="2">Extensin family protein</fullName>
    </submittedName>
</protein>
<evidence type="ECO:0000259" key="1">
    <source>
        <dbReference type="Pfam" id="PF06904"/>
    </source>
</evidence>
<dbReference type="STRING" id="1231623.Tasa_004_021"/>
<sequence length="227" mass="24218">MIRGRVWLAIALLTAGAIALHRSWVPPAWDPTVPLDLQAPRTPVTRLKLALLQRDPALCRAALATASAPIVPAPGLARGACPVTDAVRVSGGPVTTAPSSFLASCPLAVSWVMFETDVARPLARAHFGSDLVRIDHLGTYACRDVRNEPGRLSAHARANAIDVSAFVLSTGRTIPVSHWRGHDADAAFLHDLRDRACSLFGIVLSPDYDSLHANHLHLQAGGFGLCR</sequence>
<reference evidence="2 3" key="1">
    <citation type="submission" date="2012-10" db="EMBL/GenBank/DDBJ databases">
        <title>Genome sequencing of Tanticharoenia sakaeratensis NBRC 103193.</title>
        <authorList>
            <person name="Azuma Y."/>
            <person name="Hadano H."/>
            <person name="Hirakawa H."/>
            <person name="Matsushita K."/>
        </authorList>
    </citation>
    <scope>NUCLEOTIDE SEQUENCE [LARGE SCALE GENOMIC DNA]</scope>
    <source>
        <strain evidence="2 3">NBRC 103193</strain>
    </source>
</reference>
<dbReference type="EMBL" id="BALE01000004">
    <property type="protein sequence ID" value="GAN52956.1"/>
    <property type="molecule type" value="Genomic_DNA"/>
</dbReference>
<evidence type="ECO:0000313" key="3">
    <source>
        <dbReference type="Proteomes" id="UP000032679"/>
    </source>
</evidence>
<keyword evidence="3" id="KW-1185">Reference proteome</keyword>
<proteinExistence type="predicted"/>